<evidence type="ECO:0000256" key="1">
    <source>
        <dbReference type="SAM" id="MobiDB-lite"/>
    </source>
</evidence>
<sequence length="168" mass="18315">MCRSTERRRGHGTRTRTSVVQIWRPNPCPADPTLEGHERERADAVAWIVDANLGEPVPRAGRLTRNGMSGGGERRLLLVLVIRSERAHGPAKAAVHLPPRPVPAMIVCATRANIDIDKAAEGQRDATHLLLVRAQHCAPTDSDVPAEAPFGRLVPGRDPRPSRFSAKV</sequence>
<keyword evidence="3" id="KW-1185">Reference proteome</keyword>
<name>A0A371D0T7_9APHY</name>
<evidence type="ECO:0000313" key="2">
    <source>
        <dbReference type="EMBL" id="RDX46132.1"/>
    </source>
</evidence>
<dbReference type="Proteomes" id="UP000256964">
    <property type="component" value="Unassembled WGS sequence"/>
</dbReference>
<feature type="region of interest" description="Disordered" evidence="1">
    <location>
        <begin position="141"/>
        <end position="168"/>
    </location>
</feature>
<reference evidence="2 3" key="1">
    <citation type="journal article" date="2018" name="Biotechnol. Biofuels">
        <title>Integrative visual omics of the white-rot fungus Polyporus brumalis exposes the biotechnological potential of its oxidative enzymes for delignifying raw plant biomass.</title>
        <authorList>
            <person name="Miyauchi S."/>
            <person name="Rancon A."/>
            <person name="Drula E."/>
            <person name="Hage H."/>
            <person name="Chaduli D."/>
            <person name="Favel A."/>
            <person name="Grisel S."/>
            <person name="Henrissat B."/>
            <person name="Herpoel-Gimbert I."/>
            <person name="Ruiz-Duenas F.J."/>
            <person name="Chevret D."/>
            <person name="Hainaut M."/>
            <person name="Lin J."/>
            <person name="Wang M."/>
            <person name="Pangilinan J."/>
            <person name="Lipzen A."/>
            <person name="Lesage-Meessen L."/>
            <person name="Navarro D."/>
            <person name="Riley R."/>
            <person name="Grigoriev I.V."/>
            <person name="Zhou S."/>
            <person name="Raouche S."/>
            <person name="Rosso M.N."/>
        </authorList>
    </citation>
    <scope>NUCLEOTIDE SEQUENCE [LARGE SCALE GENOMIC DNA]</scope>
    <source>
        <strain evidence="2 3">BRFM 1820</strain>
    </source>
</reference>
<organism evidence="2 3">
    <name type="scientific">Lentinus brumalis</name>
    <dbReference type="NCBI Taxonomy" id="2498619"/>
    <lineage>
        <taxon>Eukaryota</taxon>
        <taxon>Fungi</taxon>
        <taxon>Dikarya</taxon>
        <taxon>Basidiomycota</taxon>
        <taxon>Agaricomycotina</taxon>
        <taxon>Agaricomycetes</taxon>
        <taxon>Polyporales</taxon>
        <taxon>Polyporaceae</taxon>
        <taxon>Lentinus</taxon>
    </lineage>
</organism>
<evidence type="ECO:0000313" key="3">
    <source>
        <dbReference type="Proteomes" id="UP000256964"/>
    </source>
</evidence>
<dbReference type="EMBL" id="KZ857430">
    <property type="protein sequence ID" value="RDX46132.1"/>
    <property type="molecule type" value="Genomic_DNA"/>
</dbReference>
<gene>
    <name evidence="2" type="ORF">OH76DRAFT_899878</name>
</gene>
<proteinExistence type="predicted"/>
<protein>
    <submittedName>
        <fullName evidence="2">Uncharacterized protein</fullName>
    </submittedName>
</protein>
<accession>A0A371D0T7</accession>
<dbReference type="AlphaFoldDB" id="A0A371D0T7"/>